<name>A0AA40CCQ5_9PEZI</name>
<keyword evidence="3 5" id="KW-1133">Transmembrane helix</keyword>
<comment type="subcellular location">
    <subcellularLocation>
        <location evidence="1">Membrane</location>
        <topology evidence="1">Multi-pass membrane protein</topology>
    </subcellularLocation>
</comment>
<dbReference type="SMART" id="SM00679">
    <property type="entry name" value="CTNS"/>
    <property type="match status" value="1"/>
</dbReference>
<evidence type="ECO:0000256" key="1">
    <source>
        <dbReference type="ARBA" id="ARBA00004141"/>
    </source>
</evidence>
<evidence type="ECO:0000256" key="2">
    <source>
        <dbReference type="ARBA" id="ARBA00022692"/>
    </source>
</evidence>
<organism evidence="6 7">
    <name type="scientific">Immersiella caudata</name>
    <dbReference type="NCBI Taxonomy" id="314043"/>
    <lineage>
        <taxon>Eukaryota</taxon>
        <taxon>Fungi</taxon>
        <taxon>Dikarya</taxon>
        <taxon>Ascomycota</taxon>
        <taxon>Pezizomycotina</taxon>
        <taxon>Sordariomycetes</taxon>
        <taxon>Sordariomycetidae</taxon>
        <taxon>Sordariales</taxon>
        <taxon>Lasiosphaeriaceae</taxon>
        <taxon>Immersiella</taxon>
    </lineage>
</organism>
<keyword evidence="7" id="KW-1185">Reference proteome</keyword>
<gene>
    <name evidence="6" type="ORF">B0T14DRAFT_75739</name>
</gene>
<evidence type="ECO:0000256" key="3">
    <source>
        <dbReference type="ARBA" id="ARBA00022989"/>
    </source>
</evidence>
<accession>A0AA40CCQ5</accession>
<proteinExistence type="predicted"/>
<dbReference type="GO" id="GO:0016020">
    <property type="term" value="C:membrane"/>
    <property type="evidence" value="ECO:0007669"/>
    <property type="project" value="UniProtKB-SubCell"/>
</dbReference>
<feature type="transmembrane region" description="Helical" evidence="5">
    <location>
        <begin position="59"/>
        <end position="78"/>
    </location>
</feature>
<dbReference type="InterPro" id="IPR006603">
    <property type="entry name" value="PQ-loop_rpt"/>
</dbReference>
<reference evidence="6" key="1">
    <citation type="submission" date="2023-06" db="EMBL/GenBank/DDBJ databases">
        <title>Genome-scale phylogeny and comparative genomics of the fungal order Sordariales.</title>
        <authorList>
            <consortium name="Lawrence Berkeley National Laboratory"/>
            <person name="Hensen N."/>
            <person name="Bonometti L."/>
            <person name="Westerberg I."/>
            <person name="Brannstrom I.O."/>
            <person name="Guillou S."/>
            <person name="Cros-Aarteil S."/>
            <person name="Calhoun S."/>
            <person name="Haridas S."/>
            <person name="Kuo A."/>
            <person name="Mondo S."/>
            <person name="Pangilinan J."/>
            <person name="Riley R."/>
            <person name="Labutti K."/>
            <person name="Andreopoulos B."/>
            <person name="Lipzen A."/>
            <person name="Chen C."/>
            <person name="Yanf M."/>
            <person name="Daum C."/>
            <person name="Ng V."/>
            <person name="Clum A."/>
            <person name="Steindorff A."/>
            <person name="Ohm R."/>
            <person name="Martin F."/>
            <person name="Silar P."/>
            <person name="Natvig D."/>
            <person name="Lalanne C."/>
            <person name="Gautier V."/>
            <person name="Ament-Velasquez S.L."/>
            <person name="Kruys A."/>
            <person name="Hutchinson M.I."/>
            <person name="Powell A.J."/>
            <person name="Barry K."/>
            <person name="Miller A.N."/>
            <person name="Grigoriev I.V."/>
            <person name="Debuchy R."/>
            <person name="Gladieux P."/>
            <person name="Thoren M.H."/>
            <person name="Johannesson H."/>
        </authorList>
    </citation>
    <scope>NUCLEOTIDE SEQUENCE</scope>
    <source>
        <strain evidence="6">CBS 606.72</strain>
    </source>
</reference>
<comment type="caution">
    <text evidence="6">The sequence shown here is derived from an EMBL/GenBank/DDBJ whole genome shotgun (WGS) entry which is preliminary data.</text>
</comment>
<dbReference type="Proteomes" id="UP001175000">
    <property type="component" value="Unassembled WGS sequence"/>
</dbReference>
<dbReference type="EMBL" id="JAULSU010000001">
    <property type="protein sequence ID" value="KAK0633622.1"/>
    <property type="molecule type" value="Genomic_DNA"/>
</dbReference>
<sequence length="151" mass="17311">MQTDGWKLTRHAVLVHPGSLSDPSPELRGVILTEATQLVPQIWTNWRTKKTDGLPRSMMLLWALCNAPMGAYASIQRFNIPLQIQPQCFMTLCLVSWVRTLTYHNRWSVWKASALGVVTMACFVRVEIALIFTLTNAEMRYRYQSLASLQR</sequence>
<keyword evidence="2 5" id="KW-0812">Transmembrane</keyword>
<dbReference type="AlphaFoldDB" id="A0AA40CCQ5"/>
<evidence type="ECO:0000256" key="4">
    <source>
        <dbReference type="ARBA" id="ARBA00023136"/>
    </source>
</evidence>
<keyword evidence="4 5" id="KW-0472">Membrane</keyword>
<protein>
    <submittedName>
        <fullName evidence="6">Uncharacterized protein</fullName>
    </submittedName>
</protein>
<evidence type="ECO:0000313" key="7">
    <source>
        <dbReference type="Proteomes" id="UP001175000"/>
    </source>
</evidence>
<dbReference type="Pfam" id="PF04193">
    <property type="entry name" value="PQ-loop"/>
    <property type="match status" value="1"/>
</dbReference>
<feature type="transmembrane region" description="Helical" evidence="5">
    <location>
        <begin position="114"/>
        <end position="134"/>
    </location>
</feature>
<evidence type="ECO:0000256" key="5">
    <source>
        <dbReference type="SAM" id="Phobius"/>
    </source>
</evidence>
<evidence type="ECO:0000313" key="6">
    <source>
        <dbReference type="EMBL" id="KAK0633622.1"/>
    </source>
</evidence>
<dbReference type="Gene3D" id="1.20.1280.290">
    <property type="match status" value="1"/>
</dbReference>